<dbReference type="SUPFAM" id="SSF58022">
    <property type="entry name" value="XRCC4, C-terminal oligomerization domain"/>
    <property type="match status" value="1"/>
</dbReference>
<dbReference type="InterPro" id="IPR053961">
    <property type="entry name" value="XRCC4_N"/>
</dbReference>
<evidence type="ECO:0000259" key="7">
    <source>
        <dbReference type="Pfam" id="PF06632"/>
    </source>
</evidence>
<comment type="similarity">
    <text evidence="6">Belongs to the XRCC4-XLF family. XRCC4 subfamily.</text>
</comment>
<dbReference type="Pfam" id="PF06632">
    <property type="entry name" value="XRCC4"/>
    <property type="match status" value="1"/>
</dbReference>
<comment type="caution">
    <text evidence="8">The sequence shown here is derived from an EMBL/GenBank/DDBJ whole genome shotgun (WGS) entry which is preliminary data.</text>
</comment>
<name>A0AAV1JU04_9NEOP</name>
<keyword evidence="4" id="KW-0234">DNA repair</keyword>
<dbReference type="InterPro" id="IPR010585">
    <property type="entry name" value="DNA_repair_prot_XRCC4"/>
</dbReference>
<dbReference type="EMBL" id="CAVLEF010000140">
    <property type="protein sequence ID" value="CAK1552352.1"/>
    <property type="molecule type" value="Genomic_DNA"/>
</dbReference>
<dbReference type="InterPro" id="IPR014751">
    <property type="entry name" value="XRCC4-like_C"/>
</dbReference>
<evidence type="ECO:0000256" key="2">
    <source>
        <dbReference type="ARBA" id="ARBA00022763"/>
    </source>
</evidence>
<dbReference type="PANTHER" id="PTHR28559">
    <property type="entry name" value="DNA REPAIR PROTEIN XRCC4"/>
    <property type="match status" value="1"/>
</dbReference>
<gene>
    <name evidence="8" type="ORF">LNINA_LOCUS11401</name>
</gene>
<dbReference type="GO" id="GO:0005958">
    <property type="term" value="C:DNA-dependent protein kinase-DNA ligase 4 complex"/>
    <property type="evidence" value="ECO:0007669"/>
    <property type="project" value="TreeGrafter"/>
</dbReference>
<feature type="domain" description="XRCC4 N-terminal" evidence="7">
    <location>
        <begin position="19"/>
        <end position="95"/>
    </location>
</feature>
<dbReference type="SUPFAM" id="SSF50809">
    <property type="entry name" value="XRCC4, N-terminal domain"/>
    <property type="match status" value="1"/>
</dbReference>
<keyword evidence="5" id="KW-0539">Nucleus</keyword>
<organism evidence="8 9">
    <name type="scientific">Leptosia nina</name>
    <dbReference type="NCBI Taxonomy" id="320188"/>
    <lineage>
        <taxon>Eukaryota</taxon>
        <taxon>Metazoa</taxon>
        <taxon>Ecdysozoa</taxon>
        <taxon>Arthropoda</taxon>
        <taxon>Hexapoda</taxon>
        <taxon>Insecta</taxon>
        <taxon>Pterygota</taxon>
        <taxon>Neoptera</taxon>
        <taxon>Endopterygota</taxon>
        <taxon>Lepidoptera</taxon>
        <taxon>Glossata</taxon>
        <taxon>Ditrysia</taxon>
        <taxon>Papilionoidea</taxon>
        <taxon>Pieridae</taxon>
        <taxon>Pierinae</taxon>
        <taxon>Leptosia</taxon>
    </lineage>
</organism>
<dbReference type="GO" id="GO:0006303">
    <property type="term" value="P:double-strand break repair via nonhomologous end joining"/>
    <property type="evidence" value="ECO:0007669"/>
    <property type="project" value="UniProtKB-ARBA"/>
</dbReference>
<evidence type="ECO:0000256" key="6">
    <source>
        <dbReference type="ARBA" id="ARBA00025728"/>
    </source>
</evidence>
<dbReference type="AlphaFoldDB" id="A0AAV1JU04"/>
<dbReference type="GO" id="GO:0003677">
    <property type="term" value="F:DNA binding"/>
    <property type="evidence" value="ECO:0007669"/>
    <property type="project" value="InterPro"/>
</dbReference>
<accession>A0AAV1JU04</accession>
<protein>
    <recommendedName>
        <fullName evidence="7">XRCC4 N-terminal domain-containing protein</fullName>
    </recommendedName>
</protein>
<dbReference type="GO" id="GO:0032807">
    <property type="term" value="C:DNA ligase IV complex"/>
    <property type="evidence" value="ECO:0007669"/>
    <property type="project" value="TreeGrafter"/>
</dbReference>
<dbReference type="PANTHER" id="PTHR28559:SF1">
    <property type="entry name" value="DNA REPAIR PROTEIN XRCC4"/>
    <property type="match status" value="1"/>
</dbReference>
<evidence type="ECO:0000256" key="4">
    <source>
        <dbReference type="ARBA" id="ARBA00023204"/>
    </source>
</evidence>
<proteinExistence type="inferred from homology"/>
<evidence type="ECO:0000313" key="9">
    <source>
        <dbReference type="Proteomes" id="UP001497472"/>
    </source>
</evidence>
<dbReference type="InterPro" id="IPR038051">
    <property type="entry name" value="XRCC4-like_N_sf"/>
</dbReference>
<evidence type="ECO:0000313" key="8">
    <source>
        <dbReference type="EMBL" id="CAK1552352.1"/>
    </source>
</evidence>
<dbReference type="Gene3D" id="2.170.210.10">
    <property type="entry name" value="DNA double-strand break repair and VJ recombination XRCC4, N-terminal"/>
    <property type="match status" value="1"/>
</dbReference>
<reference evidence="8 9" key="1">
    <citation type="submission" date="2023-11" db="EMBL/GenBank/DDBJ databases">
        <authorList>
            <person name="Okamura Y."/>
        </authorList>
    </citation>
    <scope>NUCLEOTIDE SEQUENCE [LARGE SCALE GENOMIC DNA]</scope>
</reference>
<evidence type="ECO:0000256" key="3">
    <source>
        <dbReference type="ARBA" id="ARBA00023172"/>
    </source>
</evidence>
<dbReference type="Gene3D" id="1.20.5.370">
    <property type="match status" value="1"/>
</dbReference>
<dbReference type="GO" id="GO:0006310">
    <property type="term" value="P:DNA recombination"/>
    <property type="evidence" value="ECO:0007669"/>
    <property type="project" value="UniProtKB-KW"/>
</dbReference>
<evidence type="ECO:0000256" key="1">
    <source>
        <dbReference type="ARBA" id="ARBA00004123"/>
    </source>
</evidence>
<keyword evidence="3" id="KW-0233">DNA recombination</keyword>
<evidence type="ECO:0000256" key="5">
    <source>
        <dbReference type="ARBA" id="ARBA00023242"/>
    </source>
</evidence>
<dbReference type="GO" id="GO:0010165">
    <property type="term" value="P:response to X-ray"/>
    <property type="evidence" value="ECO:0007669"/>
    <property type="project" value="TreeGrafter"/>
</dbReference>
<dbReference type="Proteomes" id="UP001497472">
    <property type="component" value="Unassembled WGS sequence"/>
</dbReference>
<keyword evidence="9" id="KW-1185">Reference proteome</keyword>
<keyword evidence="2" id="KW-0227">DNA damage</keyword>
<sequence>MDLDEAITVTKIVTKTEWYYLLIGWQTNSFEMYLYTKEKLWKGRFSQNRLASFSRNLQITEKDYLNKLKNCLTQQRRDYVYEFKSGFFYWKRRDADAVIIEGFLPVEKDTSPKIKQPDLVEVLLGLNKQLTRKAYHWEQKCKNMFKEYHRCLKDTEEFLNLKIDMEKALCEKFLNLLNLKKSRVTCDQGDKKNVKYSHMKDLLAMNFNSH</sequence>
<comment type="subcellular location">
    <subcellularLocation>
        <location evidence="1">Nucleus</location>
    </subcellularLocation>
</comment>
<dbReference type="InterPro" id="IPR009089">
    <property type="entry name" value="XRCC4_N_sf"/>
</dbReference>